<dbReference type="PANTHER" id="PTHR12126:SF11">
    <property type="entry name" value="NADH DEHYDROGENASE [UBIQUINONE] 1 ALPHA SUBCOMPLEX SUBUNIT 9, MITOCHONDRIAL"/>
    <property type="match status" value="1"/>
</dbReference>
<dbReference type="Proteomes" id="UP000254978">
    <property type="component" value="Unassembled WGS sequence"/>
</dbReference>
<dbReference type="Pfam" id="PF13460">
    <property type="entry name" value="NAD_binding_10"/>
    <property type="match status" value="1"/>
</dbReference>
<evidence type="ECO:0000256" key="1">
    <source>
        <dbReference type="SAM" id="MobiDB-lite"/>
    </source>
</evidence>
<name>A0A378TDD3_9MYCO</name>
<evidence type="ECO:0000313" key="4">
    <source>
        <dbReference type="Proteomes" id="UP000254978"/>
    </source>
</evidence>
<dbReference type="EMBL" id="UGQT01000001">
    <property type="protein sequence ID" value="STZ58842.1"/>
    <property type="molecule type" value="Genomic_DNA"/>
</dbReference>
<sequence>MQCLVTGSTGYIGGRLIPELLARGHKVRAMARTTSKLDNVPWRSDVEVAQGDLTDPDSLTRAFDAVDVVFYLAHSMGTSEDFVEEERRTAMNVVEAAKEAGVRRVVYLSGLHPAGADLSRHLRSRTAVGDILLGSGIETIVLQAGVVIGSGSASFEMIRHLTELLPVMTTPKWVHNKIQPIAVRDVLHYLAESATATVPESRTWDIGGPDVLEYGEMMQGYAEAAGLHRRGIIVLPFLTPTIASWWVGLVTPIPPGLAQPLVESLHCDAVADEHDIDDVIAPPAGGLLPYREAAQRALEFSEQRGFQPSWSTDGPSGPRPSDPDWAGDLVLRDSVTGTTDRSPDAVWQDLTHRGHRWQAISQQSGSSARLRYRGRVPGVISLNVEVSAREDGRTDYAQTAEFAPRGLPGRLYALSVWQLRRRRWQRAQPS</sequence>
<dbReference type="AlphaFoldDB" id="A0A378TDD3"/>
<dbReference type="InterPro" id="IPR016040">
    <property type="entry name" value="NAD(P)-bd_dom"/>
</dbReference>
<dbReference type="InterPro" id="IPR051207">
    <property type="entry name" value="ComplexI_NDUFA9_subunit"/>
</dbReference>
<dbReference type="SUPFAM" id="SSF51735">
    <property type="entry name" value="NAD(P)-binding Rossmann-fold domains"/>
    <property type="match status" value="1"/>
</dbReference>
<organism evidence="3 4">
    <name type="scientific">Mycolicibacterium tokaiense</name>
    <dbReference type="NCBI Taxonomy" id="39695"/>
    <lineage>
        <taxon>Bacteria</taxon>
        <taxon>Bacillati</taxon>
        <taxon>Actinomycetota</taxon>
        <taxon>Actinomycetes</taxon>
        <taxon>Mycobacteriales</taxon>
        <taxon>Mycobacteriaceae</taxon>
        <taxon>Mycolicibacterium</taxon>
    </lineage>
</organism>
<evidence type="ECO:0000313" key="3">
    <source>
        <dbReference type="EMBL" id="STZ58842.1"/>
    </source>
</evidence>
<keyword evidence="3" id="KW-0560">Oxidoreductase</keyword>
<feature type="region of interest" description="Disordered" evidence="1">
    <location>
        <begin position="301"/>
        <end position="329"/>
    </location>
</feature>
<gene>
    <name evidence="3" type="ORF">NCTC10821_02362</name>
</gene>
<feature type="domain" description="NAD(P)-binding" evidence="2">
    <location>
        <begin position="7"/>
        <end position="112"/>
    </location>
</feature>
<dbReference type="EC" id="1.1.1.-" evidence="3"/>
<dbReference type="InterPro" id="IPR036291">
    <property type="entry name" value="NAD(P)-bd_dom_sf"/>
</dbReference>
<proteinExistence type="predicted"/>
<protein>
    <submittedName>
        <fullName evidence="3">Oxidoreductase</fullName>
        <ecNumber evidence="3">1.1.1.-</ecNumber>
    </submittedName>
</protein>
<dbReference type="GO" id="GO:0016491">
    <property type="term" value="F:oxidoreductase activity"/>
    <property type="evidence" value="ECO:0007669"/>
    <property type="project" value="UniProtKB-KW"/>
</dbReference>
<accession>A0A378TDD3</accession>
<evidence type="ECO:0000259" key="2">
    <source>
        <dbReference type="Pfam" id="PF13460"/>
    </source>
</evidence>
<dbReference type="PANTHER" id="PTHR12126">
    <property type="entry name" value="NADH-UBIQUINONE OXIDOREDUCTASE 39 KDA SUBUNIT-RELATED"/>
    <property type="match status" value="1"/>
</dbReference>
<keyword evidence="4" id="KW-1185">Reference proteome</keyword>
<reference evidence="3 4" key="1">
    <citation type="submission" date="2018-06" db="EMBL/GenBank/DDBJ databases">
        <authorList>
            <consortium name="Pathogen Informatics"/>
            <person name="Doyle S."/>
        </authorList>
    </citation>
    <scope>NUCLEOTIDE SEQUENCE [LARGE SCALE GENOMIC DNA]</scope>
    <source>
        <strain evidence="3 4">NCTC10821</strain>
    </source>
</reference>
<dbReference type="GO" id="GO:0044877">
    <property type="term" value="F:protein-containing complex binding"/>
    <property type="evidence" value="ECO:0007669"/>
    <property type="project" value="TreeGrafter"/>
</dbReference>
<dbReference type="Gene3D" id="3.40.50.720">
    <property type="entry name" value="NAD(P)-binding Rossmann-like Domain"/>
    <property type="match status" value="1"/>
</dbReference>